<protein>
    <submittedName>
        <fullName evidence="1">Uncharacterized protein</fullName>
    </submittedName>
</protein>
<comment type="caution">
    <text evidence="1">The sequence shown here is derived from an EMBL/GenBank/DDBJ whole genome shotgun (WGS) entry which is preliminary data.</text>
</comment>
<dbReference type="Proteomes" id="UP001056120">
    <property type="component" value="Linkage Group LG11"/>
</dbReference>
<gene>
    <name evidence="1" type="ORF">L1987_34775</name>
</gene>
<evidence type="ECO:0000313" key="1">
    <source>
        <dbReference type="EMBL" id="KAI3799477.1"/>
    </source>
</evidence>
<organism evidence="1 2">
    <name type="scientific">Smallanthus sonchifolius</name>
    <dbReference type="NCBI Taxonomy" id="185202"/>
    <lineage>
        <taxon>Eukaryota</taxon>
        <taxon>Viridiplantae</taxon>
        <taxon>Streptophyta</taxon>
        <taxon>Embryophyta</taxon>
        <taxon>Tracheophyta</taxon>
        <taxon>Spermatophyta</taxon>
        <taxon>Magnoliopsida</taxon>
        <taxon>eudicotyledons</taxon>
        <taxon>Gunneridae</taxon>
        <taxon>Pentapetalae</taxon>
        <taxon>asterids</taxon>
        <taxon>campanulids</taxon>
        <taxon>Asterales</taxon>
        <taxon>Asteraceae</taxon>
        <taxon>Asteroideae</taxon>
        <taxon>Heliantheae alliance</taxon>
        <taxon>Millerieae</taxon>
        <taxon>Smallanthus</taxon>
    </lineage>
</organism>
<sequence length="123" mass="14309">MQDDLLFPMLTMEETLTFAVEFQLPRSLSKSKKKQRVQALIDQLGLRNAANTIIGDEGHRGVSGGERRRVSIETDIIHDPIILFLDELDSIPPVRTWLDHKKKQKYMTRPAYKHYMICCFCFL</sequence>
<reference evidence="1 2" key="2">
    <citation type="journal article" date="2022" name="Mol. Ecol. Resour.">
        <title>The genomes of chicory, endive, great burdock and yacon provide insights into Asteraceae paleo-polyploidization history and plant inulin production.</title>
        <authorList>
            <person name="Fan W."/>
            <person name="Wang S."/>
            <person name="Wang H."/>
            <person name="Wang A."/>
            <person name="Jiang F."/>
            <person name="Liu H."/>
            <person name="Zhao H."/>
            <person name="Xu D."/>
            <person name="Zhang Y."/>
        </authorList>
    </citation>
    <scope>NUCLEOTIDE SEQUENCE [LARGE SCALE GENOMIC DNA]</scope>
    <source>
        <strain evidence="2">cv. Yunnan</strain>
        <tissue evidence="1">Leaves</tissue>
    </source>
</reference>
<dbReference type="EMBL" id="CM042028">
    <property type="protein sequence ID" value="KAI3799477.1"/>
    <property type="molecule type" value="Genomic_DNA"/>
</dbReference>
<accession>A0ACB9HUF9</accession>
<name>A0ACB9HUF9_9ASTR</name>
<evidence type="ECO:0000313" key="2">
    <source>
        <dbReference type="Proteomes" id="UP001056120"/>
    </source>
</evidence>
<proteinExistence type="predicted"/>
<keyword evidence="2" id="KW-1185">Reference proteome</keyword>
<reference evidence="2" key="1">
    <citation type="journal article" date="2022" name="Mol. Ecol. Resour.">
        <title>The genomes of chicory, endive, great burdock and yacon provide insights into Asteraceae palaeo-polyploidization history and plant inulin production.</title>
        <authorList>
            <person name="Fan W."/>
            <person name="Wang S."/>
            <person name="Wang H."/>
            <person name="Wang A."/>
            <person name="Jiang F."/>
            <person name="Liu H."/>
            <person name="Zhao H."/>
            <person name="Xu D."/>
            <person name="Zhang Y."/>
        </authorList>
    </citation>
    <scope>NUCLEOTIDE SEQUENCE [LARGE SCALE GENOMIC DNA]</scope>
    <source>
        <strain evidence="2">cv. Yunnan</strain>
    </source>
</reference>